<accession>A0ABR7LM59</accession>
<proteinExistence type="predicted"/>
<evidence type="ECO:0000313" key="1">
    <source>
        <dbReference type="EMBL" id="MBC6465580.1"/>
    </source>
</evidence>
<name>A0ABR7LM59_9ACTN</name>
<sequence length="50" mass="5459">MTILSLASLSTGFVLGWVVGRPRRWYSGTWTDAAAPGDDLPPLRRVRTGT</sequence>
<gene>
    <name evidence="1" type="ORF">HKK74_08740</name>
</gene>
<dbReference type="RefSeq" id="WP_187242558.1">
    <property type="nucleotide sequence ID" value="NZ_BAAAOK010000015.1"/>
</dbReference>
<evidence type="ECO:0000313" key="2">
    <source>
        <dbReference type="Proteomes" id="UP000805614"/>
    </source>
</evidence>
<keyword evidence="2" id="KW-1185">Reference proteome</keyword>
<reference evidence="1 2" key="1">
    <citation type="submission" date="2020-06" db="EMBL/GenBank/DDBJ databases">
        <title>Actinomadura xiongansis sp. nov., isolated from soil of Baiyangdian.</title>
        <authorList>
            <person name="Zhang X."/>
        </authorList>
    </citation>
    <scope>NUCLEOTIDE SEQUENCE [LARGE SCALE GENOMIC DNA]</scope>
    <source>
        <strain evidence="1 2">HBUM206468</strain>
    </source>
</reference>
<dbReference type="EMBL" id="JABVEC010000004">
    <property type="protein sequence ID" value="MBC6465580.1"/>
    <property type="molecule type" value="Genomic_DNA"/>
</dbReference>
<dbReference type="Proteomes" id="UP000805614">
    <property type="component" value="Unassembled WGS sequence"/>
</dbReference>
<comment type="caution">
    <text evidence="1">The sequence shown here is derived from an EMBL/GenBank/DDBJ whole genome shotgun (WGS) entry which is preliminary data.</text>
</comment>
<organism evidence="1 2">
    <name type="scientific">Actinomadura alba</name>
    <dbReference type="NCBI Taxonomy" id="406431"/>
    <lineage>
        <taxon>Bacteria</taxon>
        <taxon>Bacillati</taxon>
        <taxon>Actinomycetota</taxon>
        <taxon>Actinomycetes</taxon>
        <taxon>Streptosporangiales</taxon>
        <taxon>Thermomonosporaceae</taxon>
        <taxon>Actinomadura</taxon>
    </lineage>
</organism>
<protein>
    <submittedName>
        <fullName evidence="1">Uncharacterized protein</fullName>
    </submittedName>
</protein>